<evidence type="ECO:0000256" key="3">
    <source>
        <dbReference type="ARBA" id="ARBA00022679"/>
    </source>
</evidence>
<reference evidence="9" key="2">
    <citation type="journal article" date="2021" name="Syst. Appl. Microbiol.">
        <title>Roseomonas hellenica sp. nov., isolated from roots of wild-growing Alkanna tinctoria.</title>
        <authorList>
            <person name="Rat A."/>
            <person name="Naranjo H.D."/>
            <person name="Lebbe L."/>
            <person name="Cnockaert M."/>
            <person name="Krigas N."/>
            <person name="Grigoriadou K."/>
            <person name="Maloupa E."/>
            <person name="Willems A."/>
        </authorList>
    </citation>
    <scope>NUCLEOTIDE SEQUENCE</scope>
    <source>
        <strain evidence="9">LMG 28251</strain>
    </source>
</reference>
<keyword evidence="3" id="KW-0808">Transferase</keyword>
<keyword evidence="4 8" id="KW-0812">Transmembrane</keyword>
<dbReference type="GO" id="GO:0016758">
    <property type="term" value="F:hexosyltransferase activity"/>
    <property type="evidence" value="ECO:0007669"/>
    <property type="project" value="InterPro"/>
</dbReference>
<evidence type="ECO:0000313" key="9">
    <source>
        <dbReference type="EMBL" id="MBR0657561.1"/>
    </source>
</evidence>
<organism evidence="9 10">
    <name type="scientific">Plastoroseomonas arctica</name>
    <dbReference type="NCBI Taxonomy" id="1509237"/>
    <lineage>
        <taxon>Bacteria</taxon>
        <taxon>Pseudomonadati</taxon>
        <taxon>Pseudomonadota</taxon>
        <taxon>Alphaproteobacteria</taxon>
        <taxon>Acetobacterales</taxon>
        <taxon>Acetobacteraceae</taxon>
        <taxon>Plastoroseomonas</taxon>
    </lineage>
</organism>
<keyword evidence="5 8" id="KW-1133">Transmembrane helix</keyword>
<feature type="transmembrane region" description="Helical" evidence="8">
    <location>
        <begin position="138"/>
        <end position="157"/>
    </location>
</feature>
<protein>
    <submittedName>
        <fullName evidence="9">DUF2029 domain-containing protein</fullName>
    </submittedName>
</protein>
<dbReference type="InterPro" id="IPR018584">
    <property type="entry name" value="GT87"/>
</dbReference>
<evidence type="ECO:0000256" key="5">
    <source>
        <dbReference type="ARBA" id="ARBA00022989"/>
    </source>
</evidence>
<feature type="transmembrane region" description="Helical" evidence="8">
    <location>
        <begin position="276"/>
        <end position="294"/>
    </location>
</feature>
<name>A0AAF1K9M5_9PROT</name>
<gene>
    <name evidence="9" type="ORF">GXW79_20975</name>
</gene>
<evidence type="ECO:0000313" key="10">
    <source>
        <dbReference type="Proteomes" id="UP001196068"/>
    </source>
</evidence>
<evidence type="ECO:0000256" key="7">
    <source>
        <dbReference type="ARBA" id="ARBA00024033"/>
    </source>
</evidence>
<reference evidence="9" key="1">
    <citation type="submission" date="2020-01" db="EMBL/GenBank/DDBJ databases">
        <authorList>
            <person name="Rat A."/>
        </authorList>
    </citation>
    <scope>NUCLEOTIDE SEQUENCE</scope>
    <source>
        <strain evidence="9">LMG 28251</strain>
    </source>
</reference>
<feature type="transmembrane region" description="Helical" evidence="8">
    <location>
        <begin position="169"/>
        <end position="191"/>
    </location>
</feature>
<feature type="transmembrane region" description="Helical" evidence="8">
    <location>
        <begin position="23"/>
        <end position="44"/>
    </location>
</feature>
<dbReference type="AlphaFoldDB" id="A0AAF1K9M5"/>
<comment type="similarity">
    <text evidence="7">Belongs to the glycosyltransferase 87 family.</text>
</comment>
<keyword evidence="2" id="KW-1003">Cell membrane</keyword>
<dbReference type="GO" id="GO:0005886">
    <property type="term" value="C:plasma membrane"/>
    <property type="evidence" value="ECO:0007669"/>
    <property type="project" value="UniProtKB-SubCell"/>
</dbReference>
<evidence type="ECO:0000256" key="2">
    <source>
        <dbReference type="ARBA" id="ARBA00022475"/>
    </source>
</evidence>
<evidence type="ECO:0000256" key="8">
    <source>
        <dbReference type="SAM" id="Phobius"/>
    </source>
</evidence>
<dbReference type="Proteomes" id="UP001196068">
    <property type="component" value="Unassembled WGS sequence"/>
</dbReference>
<feature type="transmembrane region" description="Helical" evidence="8">
    <location>
        <begin position="103"/>
        <end position="131"/>
    </location>
</feature>
<keyword evidence="6 8" id="KW-0472">Membrane</keyword>
<proteinExistence type="inferred from homology"/>
<evidence type="ECO:0000256" key="6">
    <source>
        <dbReference type="ARBA" id="ARBA00023136"/>
    </source>
</evidence>
<dbReference type="RefSeq" id="WP_211876422.1">
    <property type="nucleotide sequence ID" value="NZ_JAAEDH010000042.1"/>
</dbReference>
<evidence type="ECO:0000256" key="4">
    <source>
        <dbReference type="ARBA" id="ARBA00022692"/>
    </source>
</evidence>
<dbReference type="Pfam" id="PF09594">
    <property type="entry name" value="GT87"/>
    <property type="match status" value="1"/>
</dbReference>
<feature type="transmembrane region" description="Helical" evidence="8">
    <location>
        <begin position="211"/>
        <end position="232"/>
    </location>
</feature>
<comment type="subcellular location">
    <subcellularLocation>
        <location evidence="1">Cell membrane</location>
        <topology evidence="1">Multi-pass membrane protein</topology>
    </subcellularLocation>
</comment>
<comment type="caution">
    <text evidence="9">The sequence shown here is derived from an EMBL/GenBank/DDBJ whole genome shotgun (WGS) entry which is preliminary data.</text>
</comment>
<dbReference type="EMBL" id="JAAEDH010000042">
    <property type="protein sequence ID" value="MBR0657561.1"/>
    <property type="molecule type" value="Genomic_DNA"/>
</dbReference>
<feature type="transmembrane region" description="Helical" evidence="8">
    <location>
        <begin position="306"/>
        <end position="323"/>
    </location>
</feature>
<keyword evidence="10" id="KW-1185">Reference proteome</keyword>
<accession>A0AAF1K9M5</accession>
<feature type="transmembrane region" description="Helical" evidence="8">
    <location>
        <begin position="364"/>
        <end position="385"/>
    </location>
</feature>
<sequence>MDAGPLAATAEPRGLLAPPRGRLYGATYLILALIFLGLFVEHLVEGDAVQRGDRDFLSFYAASRLAWDGLAASVWNRAAHQAAEIAYLGAQRGYFAFYYPPTYLLTCLPLGALPLFGAYLAWVAATVALLAGVLRRAGLGWIGIAVLVISPAGILTITTGQNAFLTTGLFVLAGLTLAGRPGVAGACFGLLTMKPQLGLMVVPALIAARRWGVLAWASLATLAFAGAAALVLGSESWSAFLAGRPAAQSGMEVELQIFKMQSVFAVARQLGAGTTLAYAAQAGAAVAVVVALWPALRRRPGGMPEVAAMAAGGLLMTPFLQFYDLMLLTLPMIALAQSASADGVLPGERGGVLLLLLGPGLSYASGWAFGVSFGPLLAVLAVAMLRRRILRPEAITPPAPG</sequence>
<evidence type="ECO:0000256" key="1">
    <source>
        <dbReference type="ARBA" id="ARBA00004651"/>
    </source>
</evidence>